<reference evidence="2 3" key="1">
    <citation type="submission" date="2020-02" db="EMBL/GenBank/DDBJ databases">
        <title>Draft genome sequence of Haematococcus lacustris strain NIES-144.</title>
        <authorList>
            <person name="Morimoto D."/>
            <person name="Nakagawa S."/>
            <person name="Yoshida T."/>
            <person name="Sawayama S."/>
        </authorList>
    </citation>
    <scope>NUCLEOTIDE SEQUENCE [LARGE SCALE GENOMIC DNA]</scope>
    <source>
        <strain evidence="2 3">NIES-144</strain>
    </source>
</reference>
<sequence length="163" mass="17249">MYSQQAVDEQAARNMLGAVFKRIAEQPPDRQQALIDLYFFSVANPDTDVAAMLASASSTFRSFILRGLQKQAPALHTCIVRGPVQGGAASPASPGMGKAGRVASVVGAEKMAEMSCVELVVLLLRDRFNRMTNDMASMPSRQSTSVAGSLNNSNLVSPASSLA</sequence>
<accession>A0A699YZL0</accession>
<proteinExistence type="predicted"/>
<gene>
    <name evidence="2" type="ORF">HaLaN_12021</name>
</gene>
<evidence type="ECO:0000313" key="3">
    <source>
        <dbReference type="Proteomes" id="UP000485058"/>
    </source>
</evidence>
<organism evidence="2 3">
    <name type="scientific">Haematococcus lacustris</name>
    <name type="common">Green alga</name>
    <name type="synonym">Haematococcus pluvialis</name>
    <dbReference type="NCBI Taxonomy" id="44745"/>
    <lineage>
        <taxon>Eukaryota</taxon>
        <taxon>Viridiplantae</taxon>
        <taxon>Chlorophyta</taxon>
        <taxon>core chlorophytes</taxon>
        <taxon>Chlorophyceae</taxon>
        <taxon>CS clade</taxon>
        <taxon>Chlamydomonadales</taxon>
        <taxon>Haematococcaceae</taxon>
        <taxon>Haematococcus</taxon>
    </lineage>
</organism>
<evidence type="ECO:0000256" key="1">
    <source>
        <dbReference type="SAM" id="MobiDB-lite"/>
    </source>
</evidence>
<feature type="non-terminal residue" evidence="2">
    <location>
        <position position="163"/>
    </location>
</feature>
<dbReference type="AlphaFoldDB" id="A0A699YZL0"/>
<dbReference type="Proteomes" id="UP000485058">
    <property type="component" value="Unassembled WGS sequence"/>
</dbReference>
<feature type="non-terminal residue" evidence="2">
    <location>
        <position position="1"/>
    </location>
</feature>
<keyword evidence="3" id="KW-1185">Reference proteome</keyword>
<dbReference type="EMBL" id="BLLF01000892">
    <property type="protein sequence ID" value="GFH15733.1"/>
    <property type="molecule type" value="Genomic_DNA"/>
</dbReference>
<name>A0A699YZL0_HAELA</name>
<evidence type="ECO:0000313" key="2">
    <source>
        <dbReference type="EMBL" id="GFH15733.1"/>
    </source>
</evidence>
<protein>
    <submittedName>
        <fullName evidence="2">Uncharacterized protein</fullName>
    </submittedName>
</protein>
<feature type="region of interest" description="Disordered" evidence="1">
    <location>
        <begin position="134"/>
        <end position="163"/>
    </location>
</feature>
<comment type="caution">
    <text evidence="2">The sequence shown here is derived from an EMBL/GenBank/DDBJ whole genome shotgun (WGS) entry which is preliminary data.</text>
</comment>